<dbReference type="EMBL" id="JARK01000076">
    <property type="protein sequence ID" value="EYC43960.1"/>
    <property type="molecule type" value="Genomic_DNA"/>
</dbReference>
<reference evidence="2" key="1">
    <citation type="journal article" date="2015" name="Nat. Genet.">
        <title>The genome and transcriptome of the zoonotic hookworm Ancylostoma ceylanicum identify infection-specific gene families.</title>
        <authorList>
            <person name="Schwarz E.M."/>
            <person name="Hu Y."/>
            <person name="Antoshechkin I."/>
            <person name="Miller M.M."/>
            <person name="Sternberg P.W."/>
            <person name="Aroian R.V."/>
        </authorList>
    </citation>
    <scope>NUCLEOTIDE SEQUENCE</scope>
    <source>
        <strain evidence="2">HY135</strain>
    </source>
</reference>
<protein>
    <submittedName>
        <fullName evidence="1">Uncharacterized protein</fullName>
    </submittedName>
</protein>
<evidence type="ECO:0000313" key="2">
    <source>
        <dbReference type="Proteomes" id="UP000024635"/>
    </source>
</evidence>
<dbReference type="Proteomes" id="UP000024635">
    <property type="component" value="Unassembled WGS sequence"/>
</dbReference>
<evidence type="ECO:0000313" key="1">
    <source>
        <dbReference type="EMBL" id="EYC43960.1"/>
    </source>
</evidence>
<proteinExistence type="predicted"/>
<organism evidence="1 2">
    <name type="scientific">Ancylostoma ceylanicum</name>
    <dbReference type="NCBI Taxonomy" id="53326"/>
    <lineage>
        <taxon>Eukaryota</taxon>
        <taxon>Metazoa</taxon>
        <taxon>Ecdysozoa</taxon>
        <taxon>Nematoda</taxon>
        <taxon>Chromadorea</taxon>
        <taxon>Rhabditida</taxon>
        <taxon>Rhabditina</taxon>
        <taxon>Rhabditomorpha</taxon>
        <taxon>Strongyloidea</taxon>
        <taxon>Ancylostomatidae</taxon>
        <taxon>Ancylostomatinae</taxon>
        <taxon>Ancylostoma</taxon>
    </lineage>
</organism>
<accession>A0A016WWB4</accession>
<dbReference type="AlphaFoldDB" id="A0A016WWB4"/>
<sequence length="86" mass="9560">MLLMRSRERVKDASVAFNFNESKISKEIPVTETLHTGLFEVLNTNIVSILRPVRIFAAPAEILALEISPNFGAFLDGNLISRDETA</sequence>
<comment type="caution">
    <text evidence="1">The sequence shown here is derived from an EMBL/GenBank/DDBJ whole genome shotgun (WGS) entry which is preliminary data.</text>
</comment>
<gene>
    <name evidence="1" type="primary">Acey_s0476.g2149</name>
    <name evidence="1" type="ORF">Y032_0476g2149</name>
</gene>
<keyword evidence="2" id="KW-1185">Reference proteome</keyword>
<name>A0A016WWB4_9BILA</name>